<protein>
    <recommendedName>
        <fullName evidence="3">Photosynthesis system II assembly factor Ycf48/Hcf136-like domain-containing protein</fullName>
    </recommendedName>
</protein>
<evidence type="ECO:0008006" key="3">
    <source>
        <dbReference type="Google" id="ProtNLM"/>
    </source>
</evidence>
<dbReference type="RefSeq" id="WP_135342924.1">
    <property type="nucleotide sequence ID" value="NZ_ML214240.1"/>
</dbReference>
<keyword evidence="2" id="KW-1185">Reference proteome</keyword>
<sequence>MLEASPIRGFTLRGLAAGWSVRSTPLLHVSWQEDRFVATGWYGLLLESPDGLSWHEVPTPTLEALTASALGEGRRVVVGGKATRLQGPPGGPLEPSKGTPLEHRGLWGVAYGRGRYVAVGMEGLVLTSGDGRAWEPVPLGLDRNLWGVAFAQGRFVAVGDHIILVSQDGRHFETLPAPGILNAVAFAQGLFLAVGWGGLILTSQDGRSWHRQASGTWKGLFGIARSERLWVVVGEGGTVLTSSDGIRWHQAVLEGAPFLTGVAWNGSRFVAVGWGLALYTSEDGLAWEPLHPGTGQQLWSVAFGPQGFVAVGHEGPMGIVLFSPEGTAWTLEARVPAWLLGVGWGRGQYVAVGERGTILLSPNGKRWVKVETPVQKWLYAVAYGEDRFVAAGEALLLSREGKVWRAFPLPQEETLLGLTFGAGTFLAAGEKGNLYASRDGIRWEKVLSLGRPWLRGLVHGNGRFVASGHGKVLVAQRGWDWEEASAPHLPKHLPSVAHGDGRFALVGHPRPGEGVVAFSEDGLAWDEAHPLGNEPEGIACGQGRFVVVGNCGTLLTWP</sequence>
<dbReference type="Proteomes" id="UP000297244">
    <property type="component" value="Unassembled WGS sequence"/>
</dbReference>
<dbReference type="InterPro" id="IPR036278">
    <property type="entry name" value="Sialidase_sf"/>
</dbReference>
<dbReference type="SUPFAM" id="SSF110296">
    <property type="entry name" value="Oligoxyloglucan reducing end-specific cellobiohydrolase"/>
    <property type="match status" value="1"/>
</dbReference>
<accession>A0ABY2K8P9</accession>
<organism evidence="1 2">
    <name type="scientific">Thermus tengchongensis</name>
    <dbReference type="NCBI Taxonomy" id="1214928"/>
    <lineage>
        <taxon>Bacteria</taxon>
        <taxon>Thermotogati</taxon>
        <taxon>Deinococcota</taxon>
        <taxon>Deinococci</taxon>
        <taxon>Thermales</taxon>
        <taxon>Thermaceae</taxon>
        <taxon>Thermus</taxon>
    </lineage>
</organism>
<dbReference type="EMBL" id="SKBL01000002">
    <property type="protein sequence ID" value="TFU17617.1"/>
    <property type="molecule type" value="Genomic_DNA"/>
</dbReference>
<comment type="caution">
    <text evidence="1">The sequence shown here is derived from an EMBL/GenBank/DDBJ whole genome shotgun (WGS) entry which is preliminary data.</text>
</comment>
<reference evidence="1 2" key="1">
    <citation type="submission" date="2019-03" db="EMBL/GenBank/DDBJ databases">
        <title>Thermus tengchongensis species for the arsenic transformation mechanism.</title>
        <authorList>
            <person name="Yuan G.C."/>
        </authorList>
    </citation>
    <scope>NUCLEOTIDE SEQUENCE [LARGE SCALE GENOMIC DNA]</scope>
    <source>
        <strain evidence="1 2">15Y</strain>
    </source>
</reference>
<evidence type="ECO:0000313" key="2">
    <source>
        <dbReference type="Proteomes" id="UP000297244"/>
    </source>
</evidence>
<proteinExistence type="predicted"/>
<gene>
    <name evidence="1" type="ORF">E0489_02235</name>
</gene>
<name>A0ABY2K8P9_9DEIN</name>
<evidence type="ECO:0000313" key="1">
    <source>
        <dbReference type="EMBL" id="TFU17617.1"/>
    </source>
</evidence>
<dbReference type="SUPFAM" id="SSF50939">
    <property type="entry name" value="Sialidases"/>
    <property type="match status" value="1"/>
</dbReference>